<dbReference type="OrthoDB" id="2283616at2759"/>
<evidence type="ECO:0000256" key="1">
    <source>
        <dbReference type="SAM" id="MobiDB-lite"/>
    </source>
</evidence>
<proteinExistence type="predicted"/>
<dbReference type="EMBL" id="LT554871">
    <property type="protein sequence ID" value="SAM07948.1"/>
    <property type="molecule type" value="Genomic_DNA"/>
</dbReference>
<feature type="compositionally biased region" description="Low complexity" evidence="1">
    <location>
        <begin position="1"/>
        <end position="21"/>
    </location>
</feature>
<keyword evidence="3" id="KW-1185">Reference proteome</keyword>
<evidence type="ECO:0000313" key="2">
    <source>
        <dbReference type="EMBL" id="SAM07948.1"/>
    </source>
</evidence>
<feature type="region of interest" description="Disordered" evidence="1">
    <location>
        <begin position="1"/>
        <end position="31"/>
    </location>
</feature>
<evidence type="ECO:0000313" key="3">
    <source>
        <dbReference type="Proteomes" id="UP000078561"/>
    </source>
</evidence>
<reference evidence="2" key="1">
    <citation type="submission" date="2016-04" db="EMBL/GenBank/DDBJ databases">
        <authorList>
            <person name="Evans L.H."/>
            <person name="Alamgir A."/>
            <person name="Owens N."/>
            <person name="Weber N.D."/>
            <person name="Virtaneva K."/>
            <person name="Barbian K."/>
            <person name="Babar A."/>
            <person name="Rosenke K."/>
        </authorList>
    </citation>
    <scope>NUCLEOTIDE SEQUENCE [LARGE SCALE GENOMIC DNA]</scope>
    <source>
        <strain evidence="2">CBS 101.48</strain>
    </source>
</reference>
<name>A0A168S612_ABSGL</name>
<accession>A0A168S612</accession>
<dbReference type="InParanoid" id="A0A168S612"/>
<gene>
    <name evidence="2" type="primary">ABSGL_13606.1 scaffold 14267</name>
</gene>
<protein>
    <submittedName>
        <fullName evidence="2">Uncharacterized protein</fullName>
    </submittedName>
</protein>
<organism evidence="2">
    <name type="scientific">Absidia glauca</name>
    <name type="common">Pin mould</name>
    <dbReference type="NCBI Taxonomy" id="4829"/>
    <lineage>
        <taxon>Eukaryota</taxon>
        <taxon>Fungi</taxon>
        <taxon>Fungi incertae sedis</taxon>
        <taxon>Mucoromycota</taxon>
        <taxon>Mucoromycotina</taxon>
        <taxon>Mucoromycetes</taxon>
        <taxon>Mucorales</taxon>
        <taxon>Cunninghamellaceae</taxon>
        <taxon>Absidia</taxon>
    </lineage>
</organism>
<dbReference type="AlphaFoldDB" id="A0A168S612"/>
<dbReference type="Proteomes" id="UP000078561">
    <property type="component" value="Unassembled WGS sequence"/>
</dbReference>
<sequence>MKSWLSGSSSTSPSLTTTNTLPVDSPPSSSCFQSPYTIQSHQSPSLTPGIPLIRMDECLGFANSINSNTTQENVWFHTYWPAPFNDAQLLSMLRSFSATQAGRIKIWIRDQHQETMLLRSQAWQLATAQRQQTLTFGRWSTLTGNNEEAYNMDYIGMLILQQYGGVWFHPSIVFMRDWSALVGGKREWMIQHDCQATHTGSHSLIDDDRTRRQQRHTLMHFFPNSTLLCHLIDTAANEGAAVKRIDFGKVYRNAYRDLMKRGVRPWSLLPWCLMNAADGCDTADSNAFQLFEIPKGGTARLDGGIFALQYDLDKWTLNPGSLLDLLDQSHRTITGW</sequence>